<feature type="compositionally biased region" description="Acidic residues" evidence="1">
    <location>
        <begin position="344"/>
        <end position="356"/>
    </location>
</feature>
<accession>A0A8H4VSD2</accession>
<dbReference type="EMBL" id="JAACJL010000017">
    <property type="protein sequence ID" value="KAF4618570.1"/>
    <property type="molecule type" value="Genomic_DNA"/>
</dbReference>
<comment type="caution">
    <text evidence="2">The sequence shown here is derived from an EMBL/GenBank/DDBJ whole genome shotgun (WGS) entry which is preliminary data.</text>
</comment>
<proteinExistence type="predicted"/>
<dbReference type="Proteomes" id="UP000521872">
    <property type="component" value="Unassembled WGS sequence"/>
</dbReference>
<evidence type="ECO:0000313" key="2">
    <source>
        <dbReference type="EMBL" id="KAF4618570.1"/>
    </source>
</evidence>
<reference evidence="2 3" key="1">
    <citation type="submission" date="2019-12" db="EMBL/GenBank/DDBJ databases">
        <authorList>
            <person name="Floudas D."/>
            <person name="Bentzer J."/>
            <person name="Ahren D."/>
            <person name="Johansson T."/>
            <person name="Persson P."/>
            <person name="Tunlid A."/>
        </authorList>
    </citation>
    <scope>NUCLEOTIDE SEQUENCE [LARGE SCALE GENOMIC DNA]</scope>
    <source>
        <strain evidence="2 3">CBS 102.39</strain>
    </source>
</reference>
<protein>
    <submittedName>
        <fullName evidence="2">Uncharacterized protein</fullName>
    </submittedName>
</protein>
<evidence type="ECO:0000313" key="3">
    <source>
        <dbReference type="Proteomes" id="UP000521872"/>
    </source>
</evidence>
<evidence type="ECO:0000256" key="1">
    <source>
        <dbReference type="SAM" id="MobiDB-lite"/>
    </source>
</evidence>
<feature type="region of interest" description="Disordered" evidence="1">
    <location>
        <begin position="344"/>
        <end position="364"/>
    </location>
</feature>
<feature type="region of interest" description="Disordered" evidence="1">
    <location>
        <begin position="239"/>
        <end position="260"/>
    </location>
</feature>
<dbReference type="AlphaFoldDB" id="A0A8H4VSD2"/>
<keyword evidence="3" id="KW-1185">Reference proteome</keyword>
<organism evidence="2 3">
    <name type="scientific">Agrocybe pediades</name>
    <dbReference type="NCBI Taxonomy" id="84607"/>
    <lineage>
        <taxon>Eukaryota</taxon>
        <taxon>Fungi</taxon>
        <taxon>Dikarya</taxon>
        <taxon>Basidiomycota</taxon>
        <taxon>Agaricomycotina</taxon>
        <taxon>Agaricomycetes</taxon>
        <taxon>Agaricomycetidae</taxon>
        <taxon>Agaricales</taxon>
        <taxon>Agaricineae</taxon>
        <taxon>Strophariaceae</taxon>
        <taxon>Agrocybe</taxon>
    </lineage>
</organism>
<name>A0A8H4VSD2_9AGAR</name>
<gene>
    <name evidence="2" type="ORF">D9613_009966</name>
</gene>
<sequence length="398" mass="44155">MTLYDPAMSSQTHSKFSKLNKLPRMLLGSYTFLERLLNPQAQGVSSSAQRSNLLGLGKRKASVEVTSPTSHQPSDALLVPVPLQHKRYGWSWKLGLYEIRYWHAFIYREKNDSRSLSPSELGRAAAYEAFRTWIHNQPTLKSLNGAKSGIPDREILTGVAVFEVLRLLQSLGDNVDRRLRDESTEAAAHTIAFLITIPIGKARNSRTQTLGTSNGQNAKAFERLDVLYASDDVLMHQTHSLSSASDRSSKSAERPASLSLRASPQSEFVLDILPVQPSTAPAAITTTRISRRPISMLALSRPGHRSDPLPSYHRIMLENASVGGRKGIHSAPTTFSIFEKFADADDDDDTSSDEEERVSYATSRTVSTDYGNGMFYTRRAISMSWSTKRSSMPPIYTS</sequence>